<evidence type="ECO:0000313" key="2">
    <source>
        <dbReference type="EMBL" id="QCY70583.1"/>
    </source>
</evidence>
<dbReference type="SUPFAM" id="SSF53448">
    <property type="entry name" value="Nucleotide-diphospho-sugar transferases"/>
    <property type="match status" value="1"/>
</dbReference>
<dbReference type="KEGG" id="afla:FHG64_14900"/>
<accession>A0A5B7X7I0</accession>
<dbReference type="Proteomes" id="UP000309016">
    <property type="component" value="Chromosome"/>
</dbReference>
<protein>
    <submittedName>
        <fullName evidence="2">Glycosyltransferase family 2 protein</fullName>
    </submittedName>
</protein>
<dbReference type="OrthoDB" id="1116632at2"/>
<dbReference type="CDD" id="cd00761">
    <property type="entry name" value="Glyco_tranf_GTA_type"/>
    <property type="match status" value="1"/>
</dbReference>
<dbReference type="Gene3D" id="3.90.550.10">
    <property type="entry name" value="Spore Coat Polysaccharide Biosynthesis Protein SpsA, Chain A"/>
    <property type="match status" value="1"/>
</dbReference>
<dbReference type="InterPro" id="IPR029044">
    <property type="entry name" value="Nucleotide-diphossugar_trans"/>
</dbReference>
<dbReference type="InterPro" id="IPR001173">
    <property type="entry name" value="Glyco_trans_2-like"/>
</dbReference>
<dbReference type="Pfam" id="PF00535">
    <property type="entry name" value="Glycos_transf_2"/>
    <property type="match status" value="1"/>
</dbReference>
<reference evidence="2 3" key="1">
    <citation type="submission" date="2019-06" db="EMBL/GenBank/DDBJ databases">
        <title>Complete genome sequence of Antarcticibacterium flavum KCTC 52984T from an Antarctic marine sediment.</title>
        <authorList>
            <person name="Lee Y.M."/>
            <person name="Shin S.C."/>
        </authorList>
    </citation>
    <scope>NUCLEOTIDE SEQUENCE [LARGE SCALE GENOMIC DNA]</scope>
    <source>
        <strain evidence="2 3">KCTC 52984</strain>
    </source>
</reference>
<dbReference type="EMBL" id="CP040812">
    <property type="protein sequence ID" value="QCY70583.1"/>
    <property type="molecule type" value="Genomic_DNA"/>
</dbReference>
<evidence type="ECO:0000313" key="3">
    <source>
        <dbReference type="Proteomes" id="UP000309016"/>
    </source>
</evidence>
<dbReference type="AlphaFoldDB" id="A0A5B7X7I0"/>
<organism evidence="2 3">
    <name type="scientific">Antarcticibacterium flavum</name>
    <dbReference type="NCBI Taxonomy" id="2058175"/>
    <lineage>
        <taxon>Bacteria</taxon>
        <taxon>Pseudomonadati</taxon>
        <taxon>Bacteroidota</taxon>
        <taxon>Flavobacteriia</taxon>
        <taxon>Flavobacteriales</taxon>
        <taxon>Flavobacteriaceae</taxon>
        <taxon>Antarcticibacterium</taxon>
    </lineage>
</organism>
<gene>
    <name evidence="2" type="ORF">FHG64_14900</name>
</gene>
<name>A0A5B7X7I0_9FLAO</name>
<keyword evidence="2" id="KW-0808">Transferase</keyword>
<evidence type="ECO:0000259" key="1">
    <source>
        <dbReference type="Pfam" id="PF00535"/>
    </source>
</evidence>
<dbReference type="GO" id="GO:0016740">
    <property type="term" value="F:transferase activity"/>
    <property type="evidence" value="ECO:0007669"/>
    <property type="project" value="UniProtKB-KW"/>
</dbReference>
<keyword evidence="3" id="KW-1185">Reference proteome</keyword>
<sequence>MEKTIVIFPEAEKKPPMRTGSNPQKTQKKIALKTNHRVVVVVFIPALTGYYQNSLEVFELCIKSLILANNGHYSITLVNNGSCSEVEDLIESYSSEEIDCIIHHRQNIGKIDALVGAARGAREELITLSDADILYKPNWDSAIYEIFNAFKKAGSVSPISFRHGLFYGTSSVFKQILFGRIKFSYLPVPENFDDQNKYLSSINWNNEKNDQVKWPIVSRNGVRAIVGSGHQVITIKREVLFSTVPKIPSLTLVGGDSENKYIDEPIDKAGLMRLSTYQNFAYHMGNQVEDWMHNIPSGQKLNIQSQDISPSEKKKRKTPSHKVYILKKHLLKTLFKLRYPG</sequence>
<feature type="domain" description="Glycosyltransferase 2-like" evidence="1">
    <location>
        <begin position="53"/>
        <end position="155"/>
    </location>
</feature>
<proteinExistence type="predicted"/>